<evidence type="ECO:0000313" key="2">
    <source>
        <dbReference type="Proteomes" id="UP001208935"/>
    </source>
</evidence>
<protein>
    <submittedName>
        <fullName evidence="1">Uncharacterized protein</fullName>
    </submittedName>
</protein>
<keyword evidence="2" id="KW-1185">Reference proteome</keyword>
<dbReference type="EMBL" id="QZCW01000002">
    <property type="protein sequence ID" value="MCW5321436.1"/>
    <property type="molecule type" value="Genomic_DNA"/>
</dbReference>
<proteinExistence type="predicted"/>
<organism evidence="1 2">
    <name type="scientific">Verminephrobacter aporrectodeae subsp. tuberculatae</name>
    <dbReference type="NCBI Taxonomy" id="1110392"/>
    <lineage>
        <taxon>Bacteria</taxon>
        <taxon>Pseudomonadati</taxon>
        <taxon>Pseudomonadota</taxon>
        <taxon>Betaproteobacteria</taxon>
        <taxon>Burkholderiales</taxon>
        <taxon>Comamonadaceae</taxon>
        <taxon>Verminephrobacter</taxon>
    </lineage>
</organism>
<dbReference type="Proteomes" id="UP001208935">
    <property type="component" value="Unassembled WGS sequence"/>
</dbReference>
<sequence>MARPIFRSTGQCLHVAFLMEVLPATTRGFMQVILESHVQVCDEPDGSAAQRRGVDFGGMSALEVRGQCAMVRGLVEHHLPRPEACAVKAHYGHTASKAEGVRGLSDYVSVLLRTTDQDAVLALAWGVFGTLRQREGLSLRAVALHFGLTKSTAQRDQQTIKRMGRDMLSRAMDQLSTRLQDAGLVEDAQG</sequence>
<comment type="caution">
    <text evidence="1">The sequence shown here is derived from an EMBL/GenBank/DDBJ whole genome shotgun (WGS) entry which is preliminary data.</text>
</comment>
<evidence type="ECO:0000313" key="1">
    <source>
        <dbReference type="EMBL" id="MCW5321436.1"/>
    </source>
</evidence>
<reference evidence="2" key="1">
    <citation type="submission" date="2023-07" db="EMBL/GenBank/DDBJ databases">
        <title>Verminephrobacter genomes.</title>
        <authorList>
            <person name="Lund M.B."/>
        </authorList>
    </citation>
    <scope>NUCLEOTIDE SEQUENCE [LARGE SCALE GENOMIC DNA]</scope>
    <source>
        <strain evidence="2">AtM5-05</strain>
    </source>
</reference>
<accession>A0ABT3KT06</accession>
<name>A0ABT3KT06_9BURK</name>
<gene>
    <name evidence="1" type="ORF">D5039_09840</name>
</gene>